<comment type="caution">
    <text evidence="2">The sequence shown here is derived from an EMBL/GenBank/DDBJ whole genome shotgun (WGS) entry which is preliminary data.</text>
</comment>
<keyword evidence="1" id="KW-0732">Signal</keyword>
<protein>
    <submittedName>
        <fullName evidence="2">Uncharacterized protein</fullName>
    </submittedName>
</protein>
<evidence type="ECO:0000256" key="1">
    <source>
        <dbReference type="SAM" id="SignalP"/>
    </source>
</evidence>
<gene>
    <name evidence="2" type="ORF">ACFPQB_18000</name>
</gene>
<dbReference type="EMBL" id="JBHSNS010000011">
    <property type="protein sequence ID" value="MFC5730819.1"/>
    <property type="molecule type" value="Genomic_DNA"/>
</dbReference>
<sequence length="192" mass="20338">MKRYWSLFIPIVLALTWVGLPSAPAGAGGQSTTVEFGFAPSTSRATNGDTIEILGVGTFTLQPKTVSGEAPNVTAAFGEVPRLFTHRNAEGTVLAQGRWQPTAVLSYRSYGPATPEQDEKFGGLPPGTEGGKLRLKIALYVDGAQVDTGVLTVDCLLGMPPKNAEESVLLVLQDAGIDFTQPVHGDSVFIRH</sequence>
<dbReference type="RefSeq" id="WP_136431447.1">
    <property type="nucleotide sequence ID" value="NZ_JBHSNS010000011.1"/>
</dbReference>
<evidence type="ECO:0000313" key="2">
    <source>
        <dbReference type="EMBL" id="MFC5730819.1"/>
    </source>
</evidence>
<reference evidence="3" key="1">
    <citation type="journal article" date="2019" name="Int. J. Syst. Evol. Microbiol.">
        <title>The Global Catalogue of Microorganisms (GCM) 10K type strain sequencing project: providing services to taxonomists for standard genome sequencing and annotation.</title>
        <authorList>
            <consortium name="The Broad Institute Genomics Platform"/>
            <consortium name="The Broad Institute Genome Sequencing Center for Infectious Disease"/>
            <person name="Wu L."/>
            <person name="Ma J."/>
        </authorList>
    </citation>
    <scope>NUCLEOTIDE SEQUENCE [LARGE SCALE GENOMIC DNA]</scope>
    <source>
        <strain evidence="3">YIM 94188</strain>
    </source>
</reference>
<organism evidence="2 3">
    <name type="scientific">Nocardioides vastitatis</name>
    <dbReference type="NCBI Taxonomy" id="2568655"/>
    <lineage>
        <taxon>Bacteria</taxon>
        <taxon>Bacillati</taxon>
        <taxon>Actinomycetota</taxon>
        <taxon>Actinomycetes</taxon>
        <taxon>Propionibacteriales</taxon>
        <taxon>Nocardioidaceae</taxon>
        <taxon>Nocardioides</taxon>
    </lineage>
</organism>
<evidence type="ECO:0000313" key="3">
    <source>
        <dbReference type="Proteomes" id="UP001596072"/>
    </source>
</evidence>
<name>A0ABW0ZMM1_9ACTN</name>
<keyword evidence="3" id="KW-1185">Reference proteome</keyword>
<proteinExistence type="predicted"/>
<accession>A0ABW0ZMM1</accession>
<feature type="chain" id="PRO_5045889233" evidence="1">
    <location>
        <begin position="28"/>
        <end position="192"/>
    </location>
</feature>
<feature type="signal peptide" evidence="1">
    <location>
        <begin position="1"/>
        <end position="27"/>
    </location>
</feature>
<dbReference type="Proteomes" id="UP001596072">
    <property type="component" value="Unassembled WGS sequence"/>
</dbReference>